<evidence type="ECO:0000313" key="13">
    <source>
        <dbReference type="Proteomes" id="UP000294834"/>
    </source>
</evidence>
<evidence type="ECO:0000313" key="14">
    <source>
        <dbReference type="Proteomes" id="UP000481700"/>
    </source>
</evidence>
<feature type="domain" description="RecX second three-helical" evidence="5">
    <location>
        <begin position="58"/>
        <end position="97"/>
    </location>
</feature>
<dbReference type="InterPro" id="IPR003783">
    <property type="entry name" value="Regulatory_RecX"/>
</dbReference>
<sequence>MKGELSENELRYKAEAYCSSMERCVTDVEAKLSQWGATPEVMEKIVRHLQDERYIDQKRFCSAFVRDKYRFNQWGRVKISQALRMKKIPADVIAEGLEEIDEREYVEILSGLIEQKRSRVKACTEYERNGKLIRFAVGRGFEIEAVCRCVKQTGEDDVYLD</sequence>
<dbReference type="GeneID" id="93449111"/>
<dbReference type="eggNOG" id="COG2137">
    <property type="taxonomic scope" value="Bacteria"/>
</dbReference>
<dbReference type="Proteomes" id="UP001055104">
    <property type="component" value="Unassembled WGS sequence"/>
</dbReference>
<dbReference type="Proteomes" id="UP001177934">
    <property type="component" value="Chromosome"/>
</dbReference>
<evidence type="ECO:0000313" key="15">
    <source>
        <dbReference type="Proteomes" id="UP000500949"/>
    </source>
</evidence>
<reference evidence="11" key="6">
    <citation type="journal article" date="2023" name="Nat. Commun.">
        <title>Identification of a novel Human Milk Oligosaccharides utilization cluster in the infant gut commensal Bacteroides dorei.</title>
        <authorList>
            <person name="Kijner S."/>
            <person name="Ennis D."/>
            <person name="Shmorak S."/>
            <person name="Florentin A."/>
            <person name="Yassour M."/>
        </authorList>
    </citation>
    <scope>NUCLEOTIDE SEQUENCE</scope>
    <source>
        <strain evidence="11">2</strain>
    </source>
</reference>
<dbReference type="KEGG" id="bdh:GV66_07610"/>
<proteinExistence type="inferred from homology"/>
<evidence type="ECO:0000256" key="2">
    <source>
        <dbReference type="ARBA" id="ARBA00009695"/>
    </source>
</evidence>
<dbReference type="EMBL" id="CP126056">
    <property type="protein sequence ID" value="WHX10110.1"/>
    <property type="molecule type" value="Genomic_DNA"/>
</dbReference>
<reference evidence="7 14" key="2">
    <citation type="journal article" date="2019" name="Nat. Med.">
        <title>A library of human gut bacterial isolates paired with longitudinal multiomics data enables mechanistic microbiome research.</title>
        <authorList>
            <person name="Poyet M."/>
            <person name="Groussin M."/>
            <person name="Gibbons S.M."/>
            <person name="Avila-Pacheco J."/>
            <person name="Jiang X."/>
            <person name="Kearney S.M."/>
            <person name="Perrotta A.R."/>
            <person name="Berdy B."/>
            <person name="Zhao S."/>
            <person name="Lieberman T.D."/>
            <person name="Swanson P.K."/>
            <person name="Smith M."/>
            <person name="Roesemann S."/>
            <person name="Alexander J.E."/>
            <person name="Rich S.A."/>
            <person name="Livny J."/>
            <person name="Vlamakis H."/>
            <person name="Clish C."/>
            <person name="Bullock K."/>
            <person name="Deik A."/>
            <person name="Scott J."/>
            <person name="Pierce K.A."/>
            <person name="Xavier R.J."/>
            <person name="Alm E.J."/>
        </authorList>
    </citation>
    <scope>NUCLEOTIDE SEQUENCE [LARGE SCALE GENOMIC DNA]</scope>
    <source>
        <strain evidence="7 14">BIOML-A25</strain>
    </source>
</reference>
<evidence type="ECO:0000313" key="7">
    <source>
        <dbReference type="EMBL" id="KAA5321749.1"/>
    </source>
</evidence>
<accession>A0A076J092</accession>
<reference evidence="9 12" key="1">
    <citation type="submission" date="2018-08" db="EMBL/GenBank/DDBJ databases">
        <title>A genome reference for cultivated species of the human gut microbiota.</title>
        <authorList>
            <person name="Zou Y."/>
            <person name="Xue W."/>
            <person name="Luo G."/>
        </authorList>
    </citation>
    <scope>NUCLEOTIDE SEQUENCE [LARGE SCALE GENOMIC DNA]</scope>
    <source>
        <strain evidence="9 12">AF14-1AC</strain>
    </source>
</reference>
<dbReference type="AlphaFoldDB" id="A0A076J092"/>
<evidence type="ECO:0000313" key="10">
    <source>
        <dbReference type="EMBL" id="TDB03845.1"/>
    </source>
</evidence>
<evidence type="ECO:0000313" key="11">
    <source>
        <dbReference type="EMBL" id="WHX10110.1"/>
    </source>
</evidence>
<dbReference type="GO" id="GO:0005737">
    <property type="term" value="C:cytoplasm"/>
    <property type="evidence" value="ECO:0007669"/>
    <property type="project" value="UniProtKB-SubCell"/>
</dbReference>
<dbReference type="Proteomes" id="UP000500949">
    <property type="component" value="Chromosome"/>
</dbReference>
<dbReference type="InterPro" id="IPR036388">
    <property type="entry name" value="WH-like_DNA-bd_sf"/>
</dbReference>
<keyword evidence="4" id="KW-0963">Cytoplasm</keyword>
<protein>
    <recommendedName>
        <fullName evidence="3">Regulatory protein RecX</fullName>
    </recommendedName>
</protein>
<dbReference type="KEGG" id="bdo:EL88_23795"/>
<dbReference type="Proteomes" id="UP000283678">
    <property type="component" value="Unassembled WGS sequence"/>
</dbReference>
<organism evidence="7 14">
    <name type="scientific">Phocaeicola dorei</name>
    <dbReference type="NCBI Taxonomy" id="357276"/>
    <lineage>
        <taxon>Bacteria</taxon>
        <taxon>Pseudomonadati</taxon>
        <taxon>Bacteroidota</taxon>
        <taxon>Bacteroidia</taxon>
        <taxon>Bacteroidales</taxon>
        <taxon>Bacteroidaceae</taxon>
        <taxon>Phocaeicola</taxon>
    </lineage>
</organism>
<dbReference type="EMBL" id="BQOB01000001">
    <property type="protein sequence ID" value="GKH80001.1"/>
    <property type="molecule type" value="Genomic_DNA"/>
</dbReference>
<dbReference type="Proteomes" id="UP000481700">
    <property type="component" value="Unassembled WGS sequence"/>
</dbReference>
<reference evidence="8 15" key="4">
    <citation type="submission" date="2019-11" db="EMBL/GenBank/DDBJ databases">
        <title>Complete genome sequence of Bacteroides dorei DSM 17855.</title>
        <authorList>
            <person name="Russell J.T."/>
        </authorList>
    </citation>
    <scope>NUCLEOTIDE SEQUENCE [LARGE SCALE GENOMIC DNA]</scope>
    <source>
        <strain evidence="8 15">DSM 17855</strain>
    </source>
</reference>
<evidence type="ECO:0000313" key="8">
    <source>
        <dbReference type="EMBL" id="QJR78625.1"/>
    </source>
</evidence>
<dbReference type="PANTHER" id="PTHR33602:SF1">
    <property type="entry name" value="REGULATORY PROTEIN RECX FAMILY PROTEIN"/>
    <property type="match status" value="1"/>
</dbReference>
<evidence type="ECO:0000313" key="6">
    <source>
        <dbReference type="EMBL" id="GKH80001.1"/>
    </source>
</evidence>
<dbReference type="EMBL" id="VVZV01000006">
    <property type="protein sequence ID" value="KAA5321749.1"/>
    <property type="molecule type" value="Genomic_DNA"/>
</dbReference>
<dbReference type="GO" id="GO:0006282">
    <property type="term" value="P:regulation of DNA repair"/>
    <property type="evidence" value="ECO:0007669"/>
    <property type="project" value="InterPro"/>
</dbReference>
<evidence type="ECO:0000256" key="1">
    <source>
        <dbReference type="ARBA" id="ARBA00004496"/>
    </source>
</evidence>
<reference evidence="6" key="5">
    <citation type="submission" date="2022-01" db="EMBL/GenBank/DDBJ databases">
        <title>Novel bile acid biosynthetic pathways are enriched in the microbiome of centenarians.</title>
        <authorList>
            <person name="Sato Y."/>
            <person name="Atarashi K."/>
            <person name="Plichta R.D."/>
            <person name="Arai Y."/>
            <person name="Sasajima S."/>
            <person name="Kearney M.S."/>
            <person name="Suda W."/>
            <person name="Takeshita K."/>
            <person name="Sasaki T."/>
            <person name="Okamoto S."/>
            <person name="Skelly N.A."/>
            <person name="Okamura Y."/>
            <person name="Vlamakis H."/>
            <person name="Li Y."/>
            <person name="Tanoue T."/>
            <person name="Takei H."/>
            <person name="Nittono H."/>
            <person name="Narushima S."/>
            <person name="Irie J."/>
            <person name="Itoh H."/>
            <person name="Moriya K."/>
            <person name="Sugiura Y."/>
            <person name="Suematsu M."/>
            <person name="Moritoki N."/>
            <person name="Shibata S."/>
            <person name="Littman R.D."/>
            <person name="Fischbach A.M."/>
            <person name="Uwamino Y."/>
            <person name="Inoue T."/>
            <person name="Honda A."/>
            <person name="Hattori M."/>
            <person name="Murai T."/>
            <person name="Xavier J.R."/>
            <person name="Hirose N."/>
            <person name="Honda K."/>
        </authorList>
    </citation>
    <scope>NUCLEOTIDE SEQUENCE</scope>
    <source>
        <strain evidence="6">CE91-St7</strain>
    </source>
</reference>
<dbReference type="EMBL" id="QRZL01000008">
    <property type="protein sequence ID" value="RGV77737.1"/>
    <property type="molecule type" value="Genomic_DNA"/>
</dbReference>
<evidence type="ECO:0000256" key="4">
    <source>
        <dbReference type="ARBA" id="ARBA00022490"/>
    </source>
</evidence>
<dbReference type="Proteomes" id="UP000294834">
    <property type="component" value="Unassembled WGS sequence"/>
</dbReference>
<dbReference type="EMBL" id="SLTX01000002">
    <property type="protein sequence ID" value="TDB03845.1"/>
    <property type="molecule type" value="Genomic_DNA"/>
</dbReference>
<name>A0A076J092_9BACT</name>
<reference evidence="10 13" key="3">
    <citation type="journal article" date="2019" name="Nat. Microbiol.">
        <title>Genomic variation and strain-specific functional adaptation in the human gut microbiome during early life.</title>
        <authorList>
            <person name="Vatanen T."/>
            <person name="Plichta D.R."/>
            <person name="Somani J."/>
            <person name="Munch P.C."/>
            <person name="Arthur T.D."/>
            <person name="Hall A.B."/>
            <person name="Rudolf S."/>
            <person name="Oakeley E.J."/>
            <person name="Ke X."/>
            <person name="Young R.A."/>
            <person name="Haiser H.J."/>
            <person name="Kolde R."/>
            <person name="Yassour M."/>
            <person name="Luopajarvi K."/>
            <person name="Siljander H."/>
            <person name="Virtanen S.M."/>
            <person name="Ilonen J."/>
            <person name="Uibo R."/>
            <person name="Tillmann V."/>
            <person name="Mokurov S."/>
            <person name="Dorshakova N."/>
            <person name="Porter J.A."/>
            <person name="McHardy A.C."/>
            <person name="Lahdesmaki H."/>
            <person name="Vlamakis H."/>
            <person name="Huttenhower C."/>
            <person name="Knip M."/>
            <person name="Xavier R.J."/>
        </authorList>
    </citation>
    <scope>NUCLEOTIDE SEQUENCE [LARGE SCALE GENOMIC DNA]</scope>
    <source>
        <strain evidence="10 13">RJX1052</strain>
    </source>
</reference>
<dbReference type="EMBL" id="CP046176">
    <property type="protein sequence ID" value="QJR78625.1"/>
    <property type="molecule type" value="Genomic_DNA"/>
</dbReference>
<dbReference type="Gene3D" id="1.10.10.10">
    <property type="entry name" value="Winged helix-like DNA-binding domain superfamily/Winged helix DNA-binding domain"/>
    <property type="match status" value="1"/>
</dbReference>
<evidence type="ECO:0000259" key="5">
    <source>
        <dbReference type="Pfam" id="PF02631"/>
    </source>
</evidence>
<evidence type="ECO:0000313" key="12">
    <source>
        <dbReference type="Proteomes" id="UP000283678"/>
    </source>
</evidence>
<dbReference type="PANTHER" id="PTHR33602">
    <property type="entry name" value="REGULATORY PROTEIN RECX FAMILY PROTEIN"/>
    <property type="match status" value="1"/>
</dbReference>
<comment type="subcellular location">
    <subcellularLocation>
        <location evidence="1">Cytoplasm</location>
    </subcellularLocation>
</comment>
<comment type="similarity">
    <text evidence="2">Belongs to the RecX family.</text>
</comment>
<dbReference type="RefSeq" id="WP_007839108.1">
    <property type="nucleotide sequence ID" value="NZ_BQOA01000001.1"/>
</dbReference>
<evidence type="ECO:0000313" key="9">
    <source>
        <dbReference type="EMBL" id="RGV77737.1"/>
    </source>
</evidence>
<dbReference type="Pfam" id="PF02631">
    <property type="entry name" value="RecX_HTH2"/>
    <property type="match status" value="1"/>
</dbReference>
<dbReference type="InterPro" id="IPR053924">
    <property type="entry name" value="RecX_HTH_2nd"/>
</dbReference>
<evidence type="ECO:0000256" key="3">
    <source>
        <dbReference type="ARBA" id="ARBA00018111"/>
    </source>
</evidence>
<gene>
    <name evidence="6" type="primary">recX</name>
    <name evidence="6" type="ORF">CE91St7_08850</name>
    <name evidence="9" type="ORF">DWW04_09475</name>
    <name evidence="10" type="ORF">E1J06_22080</name>
    <name evidence="7" type="ORF">F2Z07_06520</name>
    <name evidence="8" type="ORF">GKD17_20810</name>
    <name evidence="11" type="ORF">QNN11_00485</name>
</gene>